<keyword evidence="8" id="KW-1185">Reference proteome</keyword>
<protein>
    <submittedName>
        <fullName evidence="7">ABC transporter permease</fullName>
    </submittedName>
</protein>
<comment type="subcellular location">
    <subcellularLocation>
        <location evidence="1">Membrane</location>
        <topology evidence="1">Multi-pass membrane protein</topology>
    </subcellularLocation>
</comment>
<evidence type="ECO:0000256" key="3">
    <source>
        <dbReference type="ARBA" id="ARBA00022989"/>
    </source>
</evidence>
<keyword evidence="3 5" id="KW-1133">Transmembrane helix</keyword>
<dbReference type="AlphaFoldDB" id="A0A9X2VJ85"/>
<feature type="transmembrane region" description="Helical" evidence="5">
    <location>
        <begin position="33"/>
        <end position="51"/>
    </location>
</feature>
<dbReference type="Proteomes" id="UP001141259">
    <property type="component" value="Unassembled WGS sequence"/>
</dbReference>
<comment type="caution">
    <text evidence="7">The sequence shown here is derived from an EMBL/GenBank/DDBJ whole genome shotgun (WGS) entry which is preliminary data.</text>
</comment>
<dbReference type="Pfam" id="PF12698">
    <property type="entry name" value="ABC2_membrane_3"/>
    <property type="match status" value="1"/>
</dbReference>
<dbReference type="PANTHER" id="PTHR43027:SF1">
    <property type="entry name" value="DOXORUBICIN RESISTANCE ABC TRANSPORTER PERMEASE PROTEIN DRRC-RELATED"/>
    <property type="match status" value="1"/>
</dbReference>
<evidence type="ECO:0000256" key="5">
    <source>
        <dbReference type="SAM" id="Phobius"/>
    </source>
</evidence>
<feature type="transmembrane region" description="Helical" evidence="5">
    <location>
        <begin position="63"/>
        <end position="83"/>
    </location>
</feature>
<evidence type="ECO:0000313" key="7">
    <source>
        <dbReference type="EMBL" id="MCS7477522.1"/>
    </source>
</evidence>
<reference evidence="7" key="1">
    <citation type="submission" date="2022-08" db="EMBL/GenBank/DDBJ databases">
        <authorList>
            <person name="Tistechok S."/>
            <person name="Samborskyy M."/>
            <person name="Roman I."/>
        </authorList>
    </citation>
    <scope>NUCLEOTIDE SEQUENCE</scope>
    <source>
        <strain evidence="7">DSM 103496</strain>
    </source>
</reference>
<feature type="transmembrane region" description="Helical" evidence="5">
    <location>
        <begin position="174"/>
        <end position="195"/>
    </location>
</feature>
<dbReference type="RefSeq" id="WP_259623020.1">
    <property type="nucleotide sequence ID" value="NZ_JANYMP010000004.1"/>
</dbReference>
<feature type="transmembrane region" description="Helical" evidence="5">
    <location>
        <begin position="144"/>
        <end position="168"/>
    </location>
</feature>
<proteinExistence type="predicted"/>
<dbReference type="PROSITE" id="PS51012">
    <property type="entry name" value="ABC_TM2"/>
    <property type="match status" value="1"/>
</dbReference>
<dbReference type="EMBL" id="JANYMP010000004">
    <property type="protein sequence ID" value="MCS7477522.1"/>
    <property type="molecule type" value="Genomic_DNA"/>
</dbReference>
<sequence length="279" mass="29432">MSARGVAVRVGLGRGWTEFRQRALDVGGLVGELWPWVIGAFALHALSGRTMGDTALDVGLQGIPGLLAVSVVYTGLLGLSLALVTDQSDGTLLRMKAVPNGTIGYLVGTVLGRAVLCVETALILLVLSAWLFEDVQVGRVVTWLFLPGVLVLGLLAILPLGVVVGAAFRSRASLGLVTLPVMGLLAISGVFYPLASLPRFLQWVGELFPVYWLGLGLRWALLPSQAVLAEVDGSWRHLEMVGVLGAWAVVGLVAAPVMLRRMARREPGSTVRPDAAGQG</sequence>
<dbReference type="GO" id="GO:0016020">
    <property type="term" value="C:membrane"/>
    <property type="evidence" value="ECO:0007669"/>
    <property type="project" value="UniProtKB-SubCell"/>
</dbReference>
<dbReference type="GO" id="GO:0140359">
    <property type="term" value="F:ABC-type transporter activity"/>
    <property type="evidence" value="ECO:0007669"/>
    <property type="project" value="InterPro"/>
</dbReference>
<keyword evidence="2 5" id="KW-0812">Transmembrane</keyword>
<evidence type="ECO:0000313" key="8">
    <source>
        <dbReference type="Proteomes" id="UP001141259"/>
    </source>
</evidence>
<name>A0A9X2VJ85_9PSEU</name>
<gene>
    <name evidence="7" type="ORF">NZH93_11710</name>
</gene>
<keyword evidence="4 5" id="KW-0472">Membrane</keyword>
<accession>A0A9X2VJ85</accession>
<evidence type="ECO:0000259" key="6">
    <source>
        <dbReference type="PROSITE" id="PS51012"/>
    </source>
</evidence>
<dbReference type="InterPro" id="IPR052902">
    <property type="entry name" value="ABC-2_transporter"/>
</dbReference>
<feature type="domain" description="ABC transmembrane type-2" evidence="6">
    <location>
        <begin position="27"/>
        <end position="262"/>
    </location>
</feature>
<feature type="transmembrane region" description="Helical" evidence="5">
    <location>
        <begin position="240"/>
        <end position="259"/>
    </location>
</feature>
<organism evidence="7 8">
    <name type="scientific">Umezawaea endophytica</name>
    <dbReference type="NCBI Taxonomy" id="1654476"/>
    <lineage>
        <taxon>Bacteria</taxon>
        <taxon>Bacillati</taxon>
        <taxon>Actinomycetota</taxon>
        <taxon>Actinomycetes</taxon>
        <taxon>Pseudonocardiales</taxon>
        <taxon>Pseudonocardiaceae</taxon>
        <taxon>Umezawaea</taxon>
    </lineage>
</organism>
<feature type="transmembrane region" description="Helical" evidence="5">
    <location>
        <begin position="103"/>
        <end position="132"/>
    </location>
</feature>
<evidence type="ECO:0000256" key="1">
    <source>
        <dbReference type="ARBA" id="ARBA00004141"/>
    </source>
</evidence>
<evidence type="ECO:0000256" key="4">
    <source>
        <dbReference type="ARBA" id="ARBA00023136"/>
    </source>
</evidence>
<dbReference type="InterPro" id="IPR047817">
    <property type="entry name" value="ABC2_TM_bact-type"/>
</dbReference>
<evidence type="ECO:0000256" key="2">
    <source>
        <dbReference type="ARBA" id="ARBA00022692"/>
    </source>
</evidence>
<dbReference type="InterPro" id="IPR013525">
    <property type="entry name" value="ABC2_TM"/>
</dbReference>
<dbReference type="PANTHER" id="PTHR43027">
    <property type="entry name" value="DOXORUBICIN RESISTANCE ABC TRANSPORTER PERMEASE PROTEIN DRRC-RELATED"/>
    <property type="match status" value="1"/>
</dbReference>